<reference evidence="1 2" key="1">
    <citation type="submission" date="2021-06" db="EMBL/GenBank/DDBJ databases">
        <title>Genome sequence of Babesia caballi.</title>
        <authorList>
            <person name="Yamagishi J."/>
            <person name="Kidaka T."/>
            <person name="Ochi A."/>
        </authorList>
    </citation>
    <scope>NUCLEOTIDE SEQUENCE [LARGE SCALE GENOMIC DNA]</scope>
    <source>
        <strain evidence="1">USDA-D6B2</strain>
    </source>
</reference>
<dbReference type="RefSeq" id="XP_067714468.1">
    <property type="nucleotide sequence ID" value="XM_067858367.1"/>
</dbReference>
<dbReference type="Proteomes" id="UP001497744">
    <property type="component" value="Unassembled WGS sequence"/>
</dbReference>
<accession>A0AAV4LUS5</accession>
<dbReference type="EMBL" id="BPLF01000002">
    <property type="protein sequence ID" value="GIX62399.1"/>
    <property type="molecule type" value="Genomic_DNA"/>
</dbReference>
<evidence type="ECO:0000313" key="2">
    <source>
        <dbReference type="Proteomes" id="UP001497744"/>
    </source>
</evidence>
<gene>
    <name evidence="1" type="ORF">BcabD6B2_18340</name>
</gene>
<protein>
    <submittedName>
        <fullName evidence="1">Variant erythrocyte surface antigen-1 family protein</fullName>
    </submittedName>
</protein>
<organism evidence="1 2">
    <name type="scientific">Babesia caballi</name>
    <dbReference type="NCBI Taxonomy" id="5871"/>
    <lineage>
        <taxon>Eukaryota</taxon>
        <taxon>Sar</taxon>
        <taxon>Alveolata</taxon>
        <taxon>Apicomplexa</taxon>
        <taxon>Aconoidasida</taxon>
        <taxon>Piroplasmida</taxon>
        <taxon>Babesiidae</taxon>
        <taxon>Babesia</taxon>
    </lineage>
</organism>
<dbReference type="AlphaFoldDB" id="A0AAV4LUS5"/>
<evidence type="ECO:0000313" key="1">
    <source>
        <dbReference type="EMBL" id="GIX62399.1"/>
    </source>
</evidence>
<name>A0AAV4LUS5_BABCB</name>
<dbReference type="GeneID" id="94193880"/>
<comment type="caution">
    <text evidence="1">The sequence shown here is derived from an EMBL/GenBank/DDBJ whole genome shotgun (WGS) entry which is preliminary data.</text>
</comment>
<keyword evidence="2" id="KW-1185">Reference proteome</keyword>
<proteinExistence type="predicted"/>
<sequence>MNYEKLAKAVERLAQWNSLKLQLRMEVQLDGLIGNLANGLKDFLGYKGTTSIGDEGVARSSYQSTYKDANWPNDVGKQEECARIFLGCAVTAYYCISYLYWRCSASQKGDWEHQTLGGSTDALNLFMSTVGFKINELQSIKGSELVKRMTHEIHGFSELEKPAGTSSSYETFFPRLESNTAGKPFTVPSPKAEQVTQAIQNLKRNFEALSKKPETSTDQAFVPNPYDDLKTPIKNLLSQVSKFKPENAAVGQGVHHGVNQVGKEVQKTESGQPSPAGPVAATLTTLVLGGGAAAVYLFDLGGAKTLVNGLLKLG</sequence>